<evidence type="ECO:0000256" key="1">
    <source>
        <dbReference type="ARBA" id="ARBA00004275"/>
    </source>
</evidence>
<dbReference type="InterPro" id="IPR000873">
    <property type="entry name" value="AMP-dep_synth/lig_dom"/>
</dbReference>
<dbReference type="OrthoDB" id="10253869at2759"/>
<evidence type="ECO:0000313" key="7">
    <source>
        <dbReference type="Proteomes" id="UP000835052"/>
    </source>
</evidence>
<dbReference type="SUPFAM" id="SSF56801">
    <property type="entry name" value="Acetyl-CoA synthetase-like"/>
    <property type="match status" value="1"/>
</dbReference>
<comment type="similarity">
    <text evidence="2">Belongs to the ATP-dependent AMP-binding enzyme family.</text>
</comment>
<dbReference type="Pfam" id="PF13193">
    <property type="entry name" value="AMP-binding_C"/>
    <property type="match status" value="1"/>
</dbReference>
<evidence type="ECO:0000256" key="3">
    <source>
        <dbReference type="ARBA" id="ARBA00023140"/>
    </source>
</evidence>
<name>A0A8S1H9D1_9PELO</name>
<dbReference type="Proteomes" id="UP000835052">
    <property type="component" value="Unassembled WGS sequence"/>
</dbReference>
<dbReference type="Pfam" id="PF00501">
    <property type="entry name" value="AMP-binding"/>
    <property type="match status" value="1"/>
</dbReference>
<dbReference type="PANTHER" id="PTHR24096:SF422">
    <property type="entry name" value="BCDNA.GH02901"/>
    <property type="match status" value="1"/>
</dbReference>
<protein>
    <submittedName>
        <fullName evidence="6">Uncharacterized protein</fullName>
    </submittedName>
</protein>
<dbReference type="PROSITE" id="PS00455">
    <property type="entry name" value="AMP_BINDING"/>
    <property type="match status" value="1"/>
</dbReference>
<dbReference type="CDD" id="cd05911">
    <property type="entry name" value="Firefly_Luc_like"/>
    <property type="match status" value="1"/>
</dbReference>
<comment type="caution">
    <text evidence="6">The sequence shown here is derived from an EMBL/GenBank/DDBJ whole genome shotgun (WGS) entry which is preliminary data.</text>
</comment>
<accession>A0A8S1H9D1</accession>
<dbReference type="Gene3D" id="3.40.50.12780">
    <property type="entry name" value="N-terminal domain of ligase-like"/>
    <property type="match status" value="1"/>
</dbReference>
<dbReference type="InterPro" id="IPR045851">
    <property type="entry name" value="AMP-bd_C_sf"/>
</dbReference>
<evidence type="ECO:0000259" key="5">
    <source>
        <dbReference type="Pfam" id="PF13193"/>
    </source>
</evidence>
<comment type="subcellular location">
    <subcellularLocation>
        <location evidence="1">Peroxisome</location>
    </subcellularLocation>
</comment>
<evidence type="ECO:0000256" key="2">
    <source>
        <dbReference type="ARBA" id="ARBA00006432"/>
    </source>
</evidence>
<feature type="domain" description="AMP-binding enzyme C-terminal" evidence="5">
    <location>
        <begin position="455"/>
        <end position="529"/>
    </location>
</feature>
<dbReference type="InterPro" id="IPR042099">
    <property type="entry name" value="ANL_N_sf"/>
</dbReference>
<dbReference type="FunFam" id="3.30.300.30:FF:000007">
    <property type="entry name" value="4-coumarate--CoA ligase 2"/>
    <property type="match status" value="1"/>
</dbReference>
<dbReference type="InterPro" id="IPR020845">
    <property type="entry name" value="AMP-binding_CS"/>
</dbReference>
<gene>
    <name evidence="6" type="ORF">CAUJ_LOCUS7983</name>
</gene>
<evidence type="ECO:0000259" key="4">
    <source>
        <dbReference type="Pfam" id="PF00501"/>
    </source>
</evidence>
<feature type="domain" description="AMP-dependent synthetase/ligase" evidence="4">
    <location>
        <begin position="28"/>
        <end position="404"/>
    </location>
</feature>
<dbReference type="EMBL" id="CAJGYM010000025">
    <property type="protein sequence ID" value="CAD6192064.1"/>
    <property type="molecule type" value="Genomic_DNA"/>
</dbReference>
<sequence>MVIWRSRDPHIPAPRETFNQMLINAMESHIAANPNAIAMIRADVPTAPPMTYKGLLKLSKQIAFFLNSRGFGHGSIGSIMMSNCPEFVSFVLGSIICGGVYSPVNPFFLSGEIQRQLRNNGSVALFVEEDILETALKAVENTSVKIIVCLRNTTNTLPSGVVDFEEIRNLPDNISHIKPEISLDDMCTLPYSSGTTGFPKGVIMTHRNVSTMIAITALYFKKWNDLIGEDSRHILLQQPICHGVGFLVCFNAIINGASMVYLSRVDPIVFLTCIHKFKFRQIYVVPPLLVLMVKNSLVAKFDLSSIKVAFCGGAPLGKQLAQAFMRRFPHCRIYQCYGMTETGTSSHVPDLFDSSYSQKNYESCGNVCSTFEVKIVDPETYRELGPGETGEIVVRGPTVMQGYYNNPESTKHTIRNGWLYTGDIGRADKEGRFYIVDRLKELIKVRSIQVPPAMLEDLLLEHPKIADAGVVGMPDFESGELPFAFVVRRSPDLTAEEVKAHVAEHVAGFECLHGGVEFVDQIPRSPSGKILRRYLKEKLKEICNRKRA</sequence>
<keyword evidence="7" id="KW-1185">Reference proteome</keyword>
<dbReference type="GO" id="GO:0005777">
    <property type="term" value="C:peroxisome"/>
    <property type="evidence" value="ECO:0007669"/>
    <property type="project" value="UniProtKB-SubCell"/>
</dbReference>
<dbReference type="GO" id="GO:0016405">
    <property type="term" value="F:CoA-ligase activity"/>
    <property type="evidence" value="ECO:0007669"/>
    <property type="project" value="TreeGrafter"/>
</dbReference>
<organism evidence="6 7">
    <name type="scientific">Caenorhabditis auriculariae</name>
    <dbReference type="NCBI Taxonomy" id="2777116"/>
    <lineage>
        <taxon>Eukaryota</taxon>
        <taxon>Metazoa</taxon>
        <taxon>Ecdysozoa</taxon>
        <taxon>Nematoda</taxon>
        <taxon>Chromadorea</taxon>
        <taxon>Rhabditida</taxon>
        <taxon>Rhabditina</taxon>
        <taxon>Rhabditomorpha</taxon>
        <taxon>Rhabditoidea</taxon>
        <taxon>Rhabditidae</taxon>
        <taxon>Peloderinae</taxon>
        <taxon>Caenorhabditis</taxon>
    </lineage>
</organism>
<dbReference type="AlphaFoldDB" id="A0A8S1H9D1"/>
<keyword evidence="3" id="KW-0576">Peroxisome</keyword>
<proteinExistence type="inferred from homology"/>
<dbReference type="PANTHER" id="PTHR24096">
    <property type="entry name" value="LONG-CHAIN-FATTY-ACID--COA LIGASE"/>
    <property type="match status" value="1"/>
</dbReference>
<evidence type="ECO:0000313" key="6">
    <source>
        <dbReference type="EMBL" id="CAD6192064.1"/>
    </source>
</evidence>
<reference evidence="6" key="1">
    <citation type="submission" date="2020-10" db="EMBL/GenBank/DDBJ databases">
        <authorList>
            <person name="Kikuchi T."/>
        </authorList>
    </citation>
    <scope>NUCLEOTIDE SEQUENCE</scope>
    <source>
        <strain evidence="6">NKZ352</strain>
    </source>
</reference>
<dbReference type="Gene3D" id="3.30.300.30">
    <property type="match status" value="1"/>
</dbReference>
<dbReference type="InterPro" id="IPR025110">
    <property type="entry name" value="AMP-bd_C"/>
</dbReference>